<protein>
    <submittedName>
        <fullName evidence="1">Uncharacterized protein</fullName>
    </submittedName>
</protein>
<sequence length="46" mass="5298">MIRWRPPGARMPRRRRRGSTGSCLLIQRCCSLGTRLGRELMARATI</sequence>
<reference evidence="1" key="2">
    <citation type="submission" date="2012-06" db="EMBL/GenBank/DDBJ databases">
        <authorList>
            <person name="Yu Y."/>
            <person name="Currie J."/>
            <person name="Lomeli R."/>
            <person name="Angelova A."/>
            <person name="Collura K."/>
            <person name="Wissotski M."/>
            <person name="Campos D."/>
            <person name="Kudrna D."/>
            <person name="Golser W."/>
            <person name="Ashely E."/>
            <person name="Descour A."/>
            <person name="Fernandes J."/>
            <person name="Soderlund C."/>
            <person name="Walbot V."/>
        </authorList>
    </citation>
    <scope>NUCLEOTIDE SEQUENCE</scope>
    <source>
        <strain evidence="1">B73</strain>
    </source>
</reference>
<dbReference type="AlphaFoldDB" id="C4IZ03"/>
<name>C4IZ03_MAIZE</name>
<dbReference type="EMBL" id="BT083800">
    <property type="protein sequence ID" value="ACR34153.1"/>
    <property type="molecule type" value="mRNA"/>
</dbReference>
<accession>C4IZ03</accession>
<evidence type="ECO:0000313" key="1">
    <source>
        <dbReference type="EMBL" id="ACR34153.1"/>
    </source>
</evidence>
<proteinExistence type="evidence at transcript level"/>
<reference evidence="1" key="1">
    <citation type="journal article" date="2009" name="PLoS Genet.">
        <title>Sequencing, mapping, and analysis of 27,455 maize full-length cDNAs.</title>
        <authorList>
            <person name="Soderlund C."/>
            <person name="Descour A."/>
            <person name="Kudrna D."/>
            <person name="Bomhoff M."/>
            <person name="Boyd L."/>
            <person name="Currie J."/>
            <person name="Angelova A."/>
            <person name="Collura K."/>
            <person name="Wissotski M."/>
            <person name="Ashley E."/>
            <person name="Morrow D."/>
            <person name="Fernandes J."/>
            <person name="Walbot V."/>
            <person name="Yu Y."/>
        </authorList>
    </citation>
    <scope>NUCLEOTIDE SEQUENCE</scope>
    <source>
        <strain evidence="1">B73</strain>
    </source>
</reference>
<organism evidence="1">
    <name type="scientific">Zea mays</name>
    <name type="common">Maize</name>
    <dbReference type="NCBI Taxonomy" id="4577"/>
    <lineage>
        <taxon>Eukaryota</taxon>
        <taxon>Viridiplantae</taxon>
        <taxon>Streptophyta</taxon>
        <taxon>Embryophyta</taxon>
        <taxon>Tracheophyta</taxon>
        <taxon>Spermatophyta</taxon>
        <taxon>Magnoliopsida</taxon>
        <taxon>Liliopsida</taxon>
        <taxon>Poales</taxon>
        <taxon>Poaceae</taxon>
        <taxon>PACMAD clade</taxon>
        <taxon>Panicoideae</taxon>
        <taxon>Andropogonodae</taxon>
        <taxon>Andropogoneae</taxon>
        <taxon>Tripsacinae</taxon>
        <taxon>Zea</taxon>
    </lineage>
</organism>